<dbReference type="GO" id="GO:0000329">
    <property type="term" value="C:fungal-type vacuole membrane"/>
    <property type="evidence" value="ECO:0007669"/>
    <property type="project" value="InterPro"/>
</dbReference>
<feature type="domain" description="Tag1 C-terminal" evidence="3">
    <location>
        <begin position="493"/>
        <end position="607"/>
    </location>
</feature>
<dbReference type="Pfam" id="PF26153">
    <property type="entry name" value="LEA-2L_5"/>
    <property type="match status" value="1"/>
</dbReference>
<feature type="domain" description="Tag1-like fifth Ig-like" evidence="5">
    <location>
        <begin position="767"/>
        <end position="877"/>
    </location>
</feature>
<reference evidence="6" key="1">
    <citation type="submission" date="2022-11" db="EMBL/GenBank/DDBJ databases">
        <title>Chromosomal genome sequence assembly and mating type (MAT) locus characterization of the leprose asexual lichenized fungus Lepraria neglecta (Nyl.) Erichsen.</title>
        <authorList>
            <person name="Allen J.L."/>
            <person name="Pfeffer B."/>
        </authorList>
    </citation>
    <scope>NUCLEOTIDE SEQUENCE</scope>
    <source>
        <strain evidence="6">Allen 5258</strain>
    </source>
</reference>
<accession>A0AAE0DLA0</accession>
<protein>
    <recommendedName>
        <fullName evidence="8">Pre-rRNA processing protein</fullName>
    </recommendedName>
</protein>
<dbReference type="InterPro" id="IPR046368">
    <property type="entry name" value="Tag1"/>
</dbReference>
<feature type="domain" description="Tag1-like fourth Ig-like" evidence="4">
    <location>
        <begin position="619"/>
        <end position="731"/>
    </location>
</feature>
<dbReference type="Pfam" id="PF22786">
    <property type="entry name" value="Tag1_C"/>
    <property type="match status" value="1"/>
</dbReference>
<feature type="transmembrane region" description="Helical" evidence="2">
    <location>
        <begin position="95"/>
        <end position="119"/>
    </location>
</feature>
<dbReference type="Pfam" id="PF26174">
    <property type="entry name" value="LEA-2_1"/>
    <property type="match status" value="1"/>
</dbReference>
<dbReference type="PANTHER" id="PTHR35895:SF3">
    <property type="entry name" value="PRE-RRNA PROCESSING PROTEIN"/>
    <property type="match status" value="1"/>
</dbReference>
<keyword evidence="2" id="KW-0812">Transmembrane</keyword>
<feature type="region of interest" description="Disordered" evidence="1">
    <location>
        <begin position="742"/>
        <end position="768"/>
    </location>
</feature>
<sequence length="890" mass="96938">MPDEATKPLLGEEDAQQSRSERPPSQRSKASTRSKCSTQSKHSDEETPLLSQDANHTDHGDEHANGQASSPAASSLRSLQYGNSSKKKSTRWPTVVALILLGLVIIVILCLGFAAPAVVEEYAKEAMVFEPTNLSIDSFTATGVRARIQGDFKLDGSRVHRRPVRDLGRAGTWIARKVESKQSKVEVYLPEYDDILLGTADVPPIVVDIRDGHTTHIDFLSDLSAGDLDGIRRMANDWLEGRVGRLTVRGVADVPLKSGIFGLGTQSIAETIVFSGEYFYRFSAMLNGNELAVLPKYNITKLNFHEVKLPNNERDMAADVSLDLTNDYPVKFTVPPLGFDILVQDCSPEQPYIRLADATTEEIEVEPKKDVQVQVRGFIRDLPQPLLAICPQTEKSPLDVLLGDYISGDETTIFVRGSNAPSGETPDWVTELIKSVTVPVPFPGKTIGSLIRNFSLADVHFSLPDPFASPGTPEASPRISAIVKAIVGLPKEMNFPIDVGHVRANADVFYHKKKLGHLDLSKWQKANSTRIEAHDDVDAGLAVDSAVKNAPLEITDNDVFSDLVQDMVFGGKKVVLGVKADVDVETETALGKFVVRDIPAEGKVFVKPISGGNLKGFSPQIGSLRILDTTKSTLLFEAKVNITNPTEYSAVVPYVNIKLLSNGTEIGHATARNVSVVPGRNENITVEALWDPLNKKGAAQGRELLSQYISGYNTSITLTTHPGSIPHQPSLGRALSHFSIDIPTPKLTPPKNPNKDPDDDDDDRDPRAPKFIDDATFHLFTSTATFTLLSPLAHSTITISFLNATAFYNHTEPVGVILYELPFEVPPGASTSPKLPVDWDISGVGYEAVKEAVGGRLKLDARAEVEVGVGRWRERVWFLGRGVGAGVRPI</sequence>
<feature type="compositionally biased region" description="Basic and acidic residues" evidence="1">
    <location>
        <begin position="55"/>
        <end position="64"/>
    </location>
</feature>
<evidence type="ECO:0000313" key="7">
    <source>
        <dbReference type="Proteomes" id="UP001276659"/>
    </source>
</evidence>
<dbReference type="InterPro" id="IPR055011">
    <property type="entry name" value="Tag1_C"/>
</dbReference>
<dbReference type="PANTHER" id="PTHR35895">
    <property type="entry name" value="CHROMOSOME 16, WHOLE GENOME SHOTGUN SEQUENCE"/>
    <property type="match status" value="1"/>
</dbReference>
<name>A0AAE0DLA0_9LECA</name>
<evidence type="ECO:0000256" key="1">
    <source>
        <dbReference type="SAM" id="MobiDB-lite"/>
    </source>
</evidence>
<gene>
    <name evidence="6" type="ORF">OEA41_003232</name>
</gene>
<dbReference type="Proteomes" id="UP001276659">
    <property type="component" value="Unassembled WGS sequence"/>
</dbReference>
<comment type="caution">
    <text evidence="6">The sequence shown here is derived from an EMBL/GenBank/DDBJ whole genome shotgun (WGS) entry which is preliminary data.</text>
</comment>
<dbReference type="InterPro" id="IPR059066">
    <property type="entry name" value="Ig_Tag1-like_5th"/>
</dbReference>
<proteinExistence type="predicted"/>
<dbReference type="EMBL" id="JASNWA010000008">
    <property type="protein sequence ID" value="KAK3171148.1"/>
    <property type="molecule type" value="Genomic_DNA"/>
</dbReference>
<feature type="compositionally biased region" description="Polar residues" evidence="1">
    <location>
        <begin position="29"/>
        <end position="40"/>
    </location>
</feature>
<evidence type="ECO:0000256" key="2">
    <source>
        <dbReference type="SAM" id="Phobius"/>
    </source>
</evidence>
<dbReference type="Gene3D" id="2.60.40.1820">
    <property type="match status" value="1"/>
</dbReference>
<evidence type="ECO:0000259" key="4">
    <source>
        <dbReference type="Pfam" id="PF26150"/>
    </source>
</evidence>
<feature type="region of interest" description="Disordered" evidence="1">
    <location>
        <begin position="1"/>
        <end position="86"/>
    </location>
</feature>
<organism evidence="6 7">
    <name type="scientific">Lepraria neglecta</name>
    <dbReference type="NCBI Taxonomy" id="209136"/>
    <lineage>
        <taxon>Eukaryota</taxon>
        <taxon>Fungi</taxon>
        <taxon>Dikarya</taxon>
        <taxon>Ascomycota</taxon>
        <taxon>Pezizomycotina</taxon>
        <taxon>Lecanoromycetes</taxon>
        <taxon>OSLEUM clade</taxon>
        <taxon>Lecanoromycetidae</taxon>
        <taxon>Lecanorales</taxon>
        <taxon>Lecanorineae</taxon>
        <taxon>Stereocaulaceae</taxon>
        <taxon>Lepraria</taxon>
    </lineage>
</organism>
<dbReference type="AlphaFoldDB" id="A0AAE0DLA0"/>
<keyword evidence="2" id="KW-1133">Transmembrane helix</keyword>
<keyword evidence="7" id="KW-1185">Reference proteome</keyword>
<dbReference type="InterPro" id="IPR059065">
    <property type="entry name" value="Ig_Tag1-like_4th"/>
</dbReference>
<keyword evidence="2" id="KW-0472">Membrane</keyword>
<evidence type="ECO:0000259" key="3">
    <source>
        <dbReference type="Pfam" id="PF22786"/>
    </source>
</evidence>
<dbReference type="Pfam" id="PF26150">
    <property type="entry name" value="LEA-2_4"/>
    <property type="match status" value="1"/>
</dbReference>
<evidence type="ECO:0000313" key="6">
    <source>
        <dbReference type="EMBL" id="KAK3171148.1"/>
    </source>
</evidence>
<evidence type="ECO:0008006" key="8">
    <source>
        <dbReference type="Google" id="ProtNLM"/>
    </source>
</evidence>
<evidence type="ECO:0000259" key="5">
    <source>
        <dbReference type="Pfam" id="PF26153"/>
    </source>
</evidence>